<proteinExistence type="predicted"/>
<dbReference type="GO" id="GO:0016579">
    <property type="term" value="P:protein deubiquitination"/>
    <property type="evidence" value="ECO:0007669"/>
    <property type="project" value="InterPro"/>
</dbReference>
<organism evidence="8 9">
    <name type="scientific">Didymella rabiei</name>
    <name type="common">Chickpea ascochyta blight fungus</name>
    <name type="synonym">Mycosphaerella rabiei</name>
    <dbReference type="NCBI Taxonomy" id="5454"/>
    <lineage>
        <taxon>Eukaryota</taxon>
        <taxon>Fungi</taxon>
        <taxon>Dikarya</taxon>
        <taxon>Ascomycota</taxon>
        <taxon>Pezizomycotina</taxon>
        <taxon>Dothideomycetes</taxon>
        <taxon>Pleosporomycetidae</taxon>
        <taxon>Pleosporales</taxon>
        <taxon>Pleosporineae</taxon>
        <taxon>Didymellaceae</taxon>
        <taxon>Ascochyta</taxon>
    </lineage>
</organism>
<reference evidence="8 9" key="1">
    <citation type="journal article" date="2016" name="Sci. Rep.">
        <title>Draft genome sequencing and secretome analysis of fungal phytopathogen Ascochyta rabiei provides insight into the necrotrophic effector repertoire.</title>
        <authorList>
            <person name="Verma S."/>
            <person name="Gazara R.K."/>
            <person name="Nizam S."/>
            <person name="Parween S."/>
            <person name="Chattopadhyay D."/>
            <person name="Verma P.K."/>
        </authorList>
    </citation>
    <scope>NUCLEOTIDE SEQUENCE [LARGE SCALE GENOMIC DNA]</scope>
    <source>
        <strain evidence="8 9">ArDII</strain>
    </source>
</reference>
<dbReference type="InterPro" id="IPR038765">
    <property type="entry name" value="Papain-like_cys_pep_sf"/>
</dbReference>
<keyword evidence="5" id="KW-0378">Hydrolase</keyword>
<dbReference type="Proteomes" id="UP000076837">
    <property type="component" value="Unassembled WGS sequence"/>
</dbReference>
<accession>A0A163CS34</accession>
<keyword evidence="3" id="KW-0645">Protease</keyword>
<evidence type="ECO:0000256" key="3">
    <source>
        <dbReference type="ARBA" id="ARBA00022670"/>
    </source>
</evidence>
<dbReference type="GO" id="GO:0004843">
    <property type="term" value="F:cysteine-type deubiquitinase activity"/>
    <property type="evidence" value="ECO:0007669"/>
    <property type="project" value="UniProtKB-EC"/>
</dbReference>
<evidence type="ECO:0000313" key="8">
    <source>
        <dbReference type="EMBL" id="KZM22653.1"/>
    </source>
</evidence>
<evidence type="ECO:0000256" key="4">
    <source>
        <dbReference type="ARBA" id="ARBA00022786"/>
    </source>
</evidence>
<dbReference type="InterPro" id="IPR001394">
    <property type="entry name" value="Peptidase_C19_UCH"/>
</dbReference>
<keyword evidence="4" id="KW-0833">Ubl conjugation pathway</keyword>
<evidence type="ECO:0000256" key="6">
    <source>
        <dbReference type="ARBA" id="ARBA00022807"/>
    </source>
</evidence>
<gene>
    <name evidence="8" type="ORF">ST47_g6300</name>
</gene>
<dbReference type="InterPro" id="IPR018200">
    <property type="entry name" value="USP_CS"/>
</dbReference>
<dbReference type="PROSITE" id="PS00973">
    <property type="entry name" value="USP_2"/>
    <property type="match status" value="1"/>
</dbReference>
<dbReference type="STRING" id="5454.A0A163CS34"/>
<evidence type="ECO:0000256" key="2">
    <source>
        <dbReference type="ARBA" id="ARBA00012759"/>
    </source>
</evidence>
<dbReference type="Gene3D" id="3.90.70.10">
    <property type="entry name" value="Cysteine proteinases"/>
    <property type="match status" value="1"/>
</dbReference>
<dbReference type="InterPro" id="IPR028889">
    <property type="entry name" value="USP"/>
</dbReference>
<dbReference type="PROSITE" id="PS50235">
    <property type="entry name" value="USP_3"/>
    <property type="match status" value="1"/>
</dbReference>
<dbReference type="PANTHER" id="PTHR43982:SF6">
    <property type="entry name" value="UBIQUITIN CARBOXYL-TERMINAL HYDROLASE 2-RELATED"/>
    <property type="match status" value="1"/>
</dbReference>
<evidence type="ECO:0000256" key="7">
    <source>
        <dbReference type="SAM" id="MobiDB-lite"/>
    </source>
</evidence>
<dbReference type="Pfam" id="PF13446">
    <property type="entry name" value="RPT"/>
    <property type="match status" value="2"/>
</dbReference>
<dbReference type="InterPro" id="IPR025305">
    <property type="entry name" value="UCH_repeat_domain"/>
</dbReference>
<dbReference type="GO" id="GO:0061136">
    <property type="term" value="P:regulation of proteasomal protein catabolic process"/>
    <property type="evidence" value="ECO:0007669"/>
    <property type="project" value="TreeGrafter"/>
</dbReference>
<dbReference type="SUPFAM" id="SSF54001">
    <property type="entry name" value="Cysteine proteinases"/>
    <property type="match status" value="1"/>
</dbReference>
<evidence type="ECO:0000256" key="1">
    <source>
        <dbReference type="ARBA" id="ARBA00000707"/>
    </source>
</evidence>
<keyword evidence="6" id="KW-0788">Thiol protease</keyword>
<evidence type="ECO:0000313" key="9">
    <source>
        <dbReference type="Proteomes" id="UP000076837"/>
    </source>
</evidence>
<dbReference type="InterPro" id="IPR044635">
    <property type="entry name" value="UBP14-like"/>
</dbReference>
<evidence type="ECO:0000256" key="5">
    <source>
        <dbReference type="ARBA" id="ARBA00022801"/>
    </source>
</evidence>
<comment type="catalytic activity">
    <reaction evidence="1">
        <text>Thiol-dependent hydrolysis of ester, thioester, amide, peptide and isopeptide bonds formed by the C-terminal Gly of ubiquitin (a 76-residue protein attached to proteins as an intracellular targeting signal).</text>
        <dbReference type="EC" id="3.4.19.12"/>
    </reaction>
</comment>
<dbReference type="GO" id="GO:0043161">
    <property type="term" value="P:proteasome-mediated ubiquitin-dependent protein catabolic process"/>
    <property type="evidence" value="ECO:0007669"/>
    <property type="project" value="InterPro"/>
</dbReference>
<feature type="compositionally biased region" description="Pro residues" evidence="7">
    <location>
        <begin position="816"/>
        <end position="829"/>
    </location>
</feature>
<dbReference type="GO" id="GO:0070628">
    <property type="term" value="F:proteasome binding"/>
    <property type="evidence" value="ECO:0007669"/>
    <property type="project" value="TreeGrafter"/>
</dbReference>
<dbReference type="OrthoDB" id="2420415at2759"/>
<feature type="region of interest" description="Disordered" evidence="7">
    <location>
        <begin position="779"/>
        <end position="859"/>
    </location>
</feature>
<comment type="caution">
    <text evidence="8">The sequence shown here is derived from an EMBL/GenBank/DDBJ whole genome shotgun (WGS) entry which is preliminary data.</text>
</comment>
<feature type="compositionally biased region" description="Basic and acidic residues" evidence="7">
    <location>
        <begin position="839"/>
        <end position="854"/>
    </location>
</feature>
<protein>
    <recommendedName>
        <fullName evidence="2">ubiquitinyl hydrolase 1</fullName>
        <ecNumber evidence="2">3.4.19.12</ecNumber>
    </recommendedName>
</protein>
<name>A0A163CS34_DIDRA</name>
<keyword evidence="9" id="KW-1185">Reference proteome</keyword>
<sequence>MAPGTVLPRSRQLLLTTAATVGKTAPRLLQDLLTYDPRREDRAGRNLLTSAPPEHNPSRDGIPAVPRGNCRHALVRKDEQCLLPPPGERPRHNTIYKVASYCPQCRYHIDVIVEFKGKGYLEGVCGKQNWDFPLHHFVYEGDDGTQSNGIGGQQAPKSFSFRCTADACPTTVRIDLKPPRFTEHDQELMMNKAQLRRRFEKSRELVDAREGETMARSVDAPDYLDTFLRDSLNPAPGKSRVPLLNRKFAKTFWRDCDPILKRLGFEHTVEVNDDDGASVEVWYLPKPKDQQDPLQSTLRTTIEDARYELNSIILAVPEGERSNVRHQPMYPVPSQGDIEQVLACHDYEKISSRTRNDSNSQEDHPFYAGLGAVSDFADVLIYFAYRRQSAVDKINAPYYLTCLEDLAKGRQSEVLQMEVATLASQGLPSRSEVNNAYRNIGMEPAHGYTFSDEFIINQVRSRLPDLAPAAREDLRRYLRIIGVARDSNAIQREASESIDTYEEALSWLDLDQAQPDDFVRTMFTIKTSDNPSCTESARKAVSVIAEHRNSDRLRQFLHEGTMTEPEMDLSEAYALFEISAMSDRQNVDLSVLQSSMLVAPPSDIGKLQKAYSLIEHDQSQNYNNKEDQPKETGSRINDFPLDTWPVGCRNNGNTCYLNSVLQFLFTIKPLRDLVLNFDAYVQDTSPEALKNKKVGRTVVTPERVATAQKFVRELQSLFELMIRAPTDNVLPTKHLAELALCKTDSPEVGVNEPVDEGKNSNDLLNGTVAAQIKEDISGTAPIDSVMDEGDDVKNEDAASHTSVQAANGELDSVEKPSPPTRAPPVPPRPKAQAQAQEQEQAKELKKSRDDHISESARQQDAAEVMGNILDLVSCAIRGDGVLRDGEQDDLIKNLFFSDVTIVRNTTDKVEKTSELRNHHLISAGGRDRHLYAALDDDFGLSDLEGGDNKYEYIAQAAPIQIVNVRRLQFNKEKKQQVRDTAQLSLDDVLYLDRYLEATNTLTGDKLLQLRKAQWAKQQELQRLAIRCKDLQALEIEGMDLAEAVEETALFTESFLAGIEQRMTESLLTPPPEELPASLHERAKQLKADLEEISTSMTQLESDVDTVFKQYCDHGYRLHAIFVHRGGTGSGHYLIYIKDFQNNTWREYNDETVRPYSEEDVFKLGPGALAAGSTGIVFVKDGSVDTLTEAVCRRPDYAAAGTTTEQEHTDTEMTDANVPSIKYDGLDVIEGVEKP</sequence>
<dbReference type="EMBL" id="JYNV01000212">
    <property type="protein sequence ID" value="KZM22653.1"/>
    <property type="molecule type" value="Genomic_DNA"/>
</dbReference>
<dbReference type="PANTHER" id="PTHR43982">
    <property type="entry name" value="UBIQUITIN CARBOXYL-TERMINAL HYDROLASE"/>
    <property type="match status" value="1"/>
</dbReference>
<dbReference type="AlphaFoldDB" id="A0A163CS34"/>
<dbReference type="EC" id="3.4.19.12" evidence="2"/>
<dbReference type="Pfam" id="PF00443">
    <property type="entry name" value="UCH"/>
    <property type="match status" value="1"/>
</dbReference>
<feature type="region of interest" description="Disordered" evidence="7">
    <location>
        <begin position="45"/>
        <end position="66"/>
    </location>
</feature>